<accession>A0AAU8GLD0</accession>
<evidence type="ECO:0008006" key="2">
    <source>
        <dbReference type="Google" id="ProtNLM"/>
    </source>
</evidence>
<reference evidence="1" key="1">
    <citation type="submission" date="2024-04" db="EMBL/GenBank/DDBJ databases">
        <authorList>
            <person name="Adelman N."/>
            <person name="Francis S."/>
            <person name="Griciute V."/>
            <person name="Hart J."/>
            <person name="Matonsi M."/>
            <person name="Hutchison K.W."/>
            <person name="Molloy S.D."/>
            <person name="Viland M.D."/>
            <person name="Lewis C.M."/>
            <person name="Garlena R.A."/>
            <person name="Russell D.A."/>
            <person name="Jacobs-Sera D."/>
            <person name="Hatfull G.F."/>
        </authorList>
    </citation>
    <scope>NUCLEOTIDE SEQUENCE</scope>
</reference>
<protein>
    <recommendedName>
        <fullName evidence="2">Minor tail protein</fullName>
    </recommendedName>
</protein>
<gene>
    <name evidence="1" type="primary">5</name>
    <name evidence="1" type="ORF">SEA_HERMIA_5</name>
</gene>
<proteinExistence type="predicted"/>
<name>A0AAU8GLD0_9VIRU</name>
<dbReference type="EMBL" id="PP750959">
    <property type="protein sequence ID" value="XCH42814.1"/>
    <property type="molecule type" value="Genomic_DNA"/>
</dbReference>
<sequence>MAVTVYDRNGEAWTFDHGRGTCLEATGLRIIDANGDDVGGFANLAWTHFVVKPDLVVKPEETVLPTSIVDHFNTLIANEGRRG</sequence>
<organism evidence="1">
    <name type="scientific">Mycobacterium phage Hermia</name>
    <dbReference type="NCBI Taxonomy" id="3136620"/>
    <lineage>
        <taxon>Viruses</taxon>
    </lineage>
</organism>
<evidence type="ECO:0000313" key="1">
    <source>
        <dbReference type="EMBL" id="XCH42814.1"/>
    </source>
</evidence>